<evidence type="ECO:0000256" key="3">
    <source>
        <dbReference type="SAM" id="Phobius"/>
    </source>
</evidence>
<comment type="caution">
    <text evidence="4">The sequence shown here is derived from an EMBL/GenBank/DDBJ whole genome shotgun (WGS) entry which is preliminary data.</text>
</comment>
<keyword evidence="3" id="KW-0812">Transmembrane</keyword>
<reference evidence="4 5" key="1">
    <citation type="journal article" date="2017" name="ISME J.">
        <title>Energy and carbon metabolisms in a deep terrestrial subsurface fluid microbial community.</title>
        <authorList>
            <person name="Momper L."/>
            <person name="Jungbluth S.P."/>
            <person name="Lee M.D."/>
            <person name="Amend J.P."/>
        </authorList>
    </citation>
    <scope>NUCLEOTIDE SEQUENCE [LARGE SCALE GENOMIC DNA]</scope>
    <source>
        <strain evidence="4">SURF_46</strain>
    </source>
</reference>
<sequence>MEISNNKTFILERLSIFINVALGFLMPIFFLPTTTEFFEFNKMALLMTGMVLLVLAWSVRILLGQEIKLVKSTADVPLIVLTGVFVLATLFSLNKNTSIFGSQGRWFPSLFGFLLLVAYYYLNTPNLKDHFAIKWSLLGLILGSTLATLSALLSYFNIFLGTEPFMRTPNFNTTGSVVTVAFLAALAVVLALSYITYEKKLPVQIVLLTTTIINLFFVGLINMPGTWMVLGVGLVAVFVFTDISKFFAQRVLSMFTLGILVAILLVTLLPGTREVIVNTNYPAEIYLPLKESWIVTSSSIQDYPLLATGPSTFHLNFTRYRPLSMNNGNFWNIRFDKPYNEILNTMATMGIIGLVALLFFGSRVVRLIGNVRYTSDDTGLSKIIAVGTTTALAFFFFSHATVLNAFVFFYLLSLLVAANVFVDFGKTVELITVSFSSFAAVSTIGEASALKKEYINFIAAVPVIALTLFGGFTFAKTYAAEVYMRRAIVAALNNEATKTYENQAKAININPRRDSYHTAYAQTNLVLANALAGKQDLSDAERQTIQTLIAQAIRSSRMSTEVVNPLNVNNWQTRGLIYRSIAGVAQNATEWSIASYNNAIQLDPTNPALRLELGGIYYGAEQYLAAANLFRQAAALKPNYANAHYNFAQALLKLNDVNNARAELELTKSLLAQDTEDYKRVEQEIAALSAAPEVAGASADKPTVEEIAGQQQPAEQNQPPLSNPDENGDLNSQNINLEALPGNTPGATQQNQEQDQ</sequence>
<feature type="transmembrane region" description="Helical" evidence="3">
    <location>
        <begin position="106"/>
        <end position="123"/>
    </location>
</feature>
<feature type="transmembrane region" description="Helical" evidence="3">
    <location>
        <begin position="342"/>
        <end position="360"/>
    </location>
</feature>
<feature type="repeat" description="TPR" evidence="1">
    <location>
        <begin position="607"/>
        <end position="640"/>
    </location>
</feature>
<dbReference type="PROSITE" id="PS50005">
    <property type="entry name" value="TPR"/>
    <property type="match status" value="1"/>
</dbReference>
<keyword evidence="3" id="KW-0472">Membrane</keyword>
<feature type="transmembrane region" description="Helical" evidence="3">
    <location>
        <begin position="403"/>
        <end position="422"/>
    </location>
</feature>
<dbReference type="AlphaFoldDB" id="A0A3A4ZFQ7"/>
<feature type="transmembrane region" description="Helical" evidence="3">
    <location>
        <begin position="75"/>
        <end position="94"/>
    </location>
</feature>
<feature type="transmembrane region" description="Helical" evidence="3">
    <location>
        <begin position="251"/>
        <end position="269"/>
    </location>
</feature>
<dbReference type="EMBL" id="QZJF01000005">
    <property type="protein sequence ID" value="RJR27969.1"/>
    <property type="molecule type" value="Genomic_DNA"/>
</dbReference>
<gene>
    <name evidence="4" type="ORF">C4561_00480</name>
</gene>
<organism evidence="4 5">
    <name type="scientific">candidate division WWE3 bacterium</name>
    <dbReference type="NCBI Taxonomy" id="2053526"/>
    <lineage>
        <taxon>Bacteria</taxon>
        <taxon>Katanobacteria</taxon>
    </lineage>
</organism>
<protein>
    <submittedName>
        <fullName evidence="4">Uncharacterized protein</fullName>
    </submittedName>
</protein>
<dbReference type="PANTHER" id="PTHR37422">
    <property type="entry name" value="TEICHURONIC ACID BIOSYNTHESIS PROTEIN TUAE"/>
    <property type="match status" value="1"/>
</dbReference>
<dbReference type="InterPro" id="IPR011990">
    <property type="entry name" value="TPR-like_helical_dom_sf"/>
</dbReference>
<name>A0A3A4ZFQ7_UNCKA</name>
<feature type="transmembrane region" description="Helical" evidence="3">
    <location>
        <begin position="227"/>
        <end position="244"/>
    </location>
</feature>
<feature type="transmembrane region" description="Helical" evidence="3">
    <location>
        <begin position="201"/>
        <end position="221"/>
    </location>
</feature>
<feature type="compositionally biased region" description="Polar residues" evidence="2">
    <location>
        <begin position="709"/>
        <end position="720"/>
    </location>
</feature>
<evidence type="ECO:0000313" key="5">
    <source>
        <dbReference type="Proteomes" id="UP000265540"/>
    </source>
</evidence>
<keyword evidence="1" id="KW-0802">TPR repeat</keyword>
<evidence type="ECO:0000313" key="4">
    <source>
        <dbReference type="EMBL" id="RJR27969.1"/>
    </source>
</evidence>
<feature type="transmembrane region" description="Helical" evidence="3">
    <location>
        <begin position="135"/>
        <end position="156"/>
    </location>
</feature>
<keyword evidence="3" id="KW-1133">Transmembrane helix</keyword>
<evidence type="ECO:0000256" key="1">
    <source>
        <dbReference type="PROSITE-ProRule" id="PRU00339"/>
    </source>
</evidence>
<feature type="compositionally biased region" description="Polar residues" evidence="2">
    <location>
        <begin position="745"/>
        <end position="756"/>
    </location>
</feature>
<feature type="transmembrane region" description="Helical" evidence="3">
    <location>
        <begin position="380"/>
        <end position="397"/>
    </location>
</feature>
<feature type="transmembrane region" description="Helical" evidence="3">
    <location>
        <begin position="12"/>
        <end position="31"/>
    </location>
</feature>
<dbReference type="SUPFAM" id="SSF48452">
    <property type="entry name" value="TPR-like"/>
    <property type="match status" value="1"/>
</dbReference>
<proteinExistence type="predicted"/>
<dbReference type="InterPro" id="IPR051533">
    <property type="entry name" value="WaaL-like"/>
</dbReference>
<accession>A0A3A4ZFQ7</accession>
<feature type="transmembrane region" description="Helical" evidence="3">
    <location>
        <begin position="454"/>
        <end position="475"/>
    </location>
</feature>
<feature type="transmembrane region" description="Helical" evidence="3">
    <location>
        <begin position="176"/>
        <end position="194"/>
    </location>
</feature>
<feature type="transmembrane region" description="Helical" evidence="3">
    <location>
        <begin position="43"/>
        <end position="63"/>
    </location>
</feature>
<dbReference type="Pfam" id="PF14559">
    <property type="entry name" value="TPR_19"/>
    <property type="match status" value="1"/>
</dbReference>
<dbReference type="InterPro" id="IPR019734">
    <property type="entry name" value="TPR_rpt"/>
</dbReference>
<dbReference type="Proteomes" id="UP000265540">
    <property type="component" value="Unassembled WGS sequence"/>
</dbReference>
<evidence type="ECO:0000256" key="2">
    <source>
        <dbReference type="SAM" id="MobiDB-lite"/>
    </source>
</evidence>
<dbReference type="Gene3D" id="1.25.40.10">
    <property type="entry name" value="Tetratricopeptide repeat domain"/>
    <property type="match status" value="1"/>
</dbReference>
<feature type="region of interest" description="Disordered" evidence="2">
    <location>
        <begin position="692"/>
        <end position="756"/>
    </location>
</feature>
<dbReference type="PANTHER" id="PTHR37422:SF23">
    <property type="entry name" value="TEICHURONIC ACID BIOSYNTHESIS PROTEIN TUAE"/>
    <property type="match status" value="1"/>
</dbReference>